<dbReference type="Proteomes" id="UP000254821">
    <property type="component" value="Unassembled WGS sequence"/>
</dbReference>
<protein>
    <recommendedName>
        <fullName evidence="5 17">Phosphoribosylamine--glycine ligase</fullName>
        <ecNumber evidence="4 17">6.3.4.13</ecNumber>
    </recommendedName>
    <alternativeName>
        <fullName evidence="16 17">GARS</fullName>
    </alternativeName>
    <alternativeName>
        <fullName evidence="14 17">Glycinamide ribonucleotide synthetase</fullName>
    </alternativeName>
    <alternativeName>
        <fullName evidence="15 17">Phosphoribosylglycinamide synthetase</fullName>
    </alternativeName>
</protein>
<dbReference type="SMART" id="SM01209">
    <property type="entry name" value="GARS_A"/>
    <property type="match status" value="1"/>
</dbReference>
<dbReference type="SMART" id="SM01210">
    <property type="entry name" value="GARS_C"/>
    <property type="match status" value="1"/>
</dbReference>
<evidence type="ECO:0000256" key="6">
    <source>
        <dbReference type="ARBA" id="ARBA00022598"/>
    </source>
</evidence>
<dbReference type="InterPro" id="IPR037123">
    <property type="entry name" value="PRibGlycinamide_synth_C_sf"/>
</dbReference>
<dbReference type="InterPro" id="IPR020560">
    <property type="entry name" value="PRibGlycinamide_synth_C-dom"/>
</dbReference>
<dbReference type="GO" id="GO:0006189">
    <property type="term" value="P:'de novo' IMP biosynthetic process"/>
    <property type="evidence" value="ECO:0007669"/>
    <property type="project" value="UniProtKB-UniRule"/>
</dbReference>
<keyword evidence="10 18" id="KW-0067">ATP-binding</keyword>
<dbReference type="InterPro" id="IPR011054">
    <property type="entry name" value="Rudment_hybrid_motif"/>
</dbReference>
<dbReference type="SUPFAM" id="SSF51246">
    <property type="entry name" value="Rudiment single hybrid motif"/>
    <property type="match status" value="1"/>
</dbReference>
<evidence type="ECO:0000256" key="2">
    <source>
        <dbReference type="ARBA" id="ARBA00001946"/>
    </source>
</evidence>
<keyword evidence="11" id="KW-0460">Magnesium</keyword>
<evidence type="ECO:0000256" key="13">
    <source>
        <dbReference type="ARBA" id="ARBA00038345"/>
    </source>
</evidence>
<reference evidence="20 21" key="1">
    <citation type="submission" date="2018-06" db="EMBL/GenBank/DDBJ databases">
        <authorList>
            <consortium name="Pathogen Informatics"/>
            <person name="Doyle S."/>
        </authorList>
    </citation>
    <scope>NUCLEOTIDE SEQUENCE [LARGE SCALE GENOMIC DNA]</scope>
    <source>
        <strain evidence="20 21">NCTC8105</strain>
    </source>
</reference>
<dbReference type="EC" id="6.3.4.13" evidence="4 17"/>
<dbReference type="Gene3D" id="3.40.50.20">
    <property type="match status" value="1"/>
</dbReference>
<dbReference type="FunFam" id="3.30.470.20:FF:000031">
    <property type="entry name" value="Phosphoribosylamine--glycine ligase"/>
    <property type="match status" value="1"/>
</dbReference>
<comment type="pathway">
    <text evidence="3 17">Purine metabolism; IMP biosynthesis via de novo pathway; N(1)-(5-phospho-D-ribosyl)glycinamide from 5-phospho-alpha-D-ribose 1-diphosphate: step 2/2.</text>
</comment>
<name>A0A377PDE2_HAFAL</name>
<dbReference type="GO" id="GO:0046872">
    <property type="term" value="F:metal ion binding"/>
    <property type="evidence" value="ECO:0007669"/>
    <property type="project" value="UniProtKB-KW"/>
</dbReference>
<dbReference type="PROSITE" id="PS50975">
    <property type="entry name" value="ATP_GRASP"/>
    <property type="match status" value="1"/>
</dbReference>
<evidence type="ECO:0000259" key="19">
    <source>
        <dbReference type="PROSITE" id="PS50975"/>
    </source>
</evidence>
<evidence type="ECO:0000256" key="16">
    <source>
        <dbReference type="ARBA" id="ARBA00079592"/>
    </source>
</evidence>
<dbReference type="Pfam" id="PF02843">
    <property type="entry name" value="GARS_C"/>
    <property type="match status" value="1"/>
</dbReference>
<keyword evidence="6 17" id="KW-0436">Ligase</keyword>
<dbReference type="Gene3D" id="3.30.1490.20">
    <property type="entry name" value="ATP-grasp fold, A domain"/>
    <property type="match status" value="1"/>
</dbReference>
<dbReference type="GO" id="GO:0005524">
    <property type="term" value="F:ATP binding"/>
    <property type="evidence" value="ECO:0007669"/>
    <property type="project" value="UniProtKB-UniRule"/>
</dbReference>
<evidence type="ECO:0000256" key="18">
    <source>
        <dbReference type="PROSITE-ProRule" id="PRU00409"/>
    </source>
</evidence>
<keyword evidence="8 18" id="KW-0547">Nucleotide-binding</keyword>
<dbReference type="PROSITE" id="PS00184">
    <property type="entry name" value="GARS"/>
    <property type="match status" value="1"/>
</dbReference>
<comment type="similarity">
    <text evidence="13 17">Belongs to the GARS family.</text>
</comment>
<dbReference type="PANTHER" id="PTHR43472">
    <property type="entry name" value="PHOSPHORIBOSYLAMINE--GLYCINE LIGASE"/>
    <property type="match status" value="1"/>
</dbReference>
<evidence type="ECO:0000256" key="1">
    <source>
        <dbReference type="ARBA" id="ARBA00001936"/>
    </source>
</evidence>
<dbReference type="SUPFAM" id="SSF52440">
    <property type="entry name" value="PreATP-grasp domain"/>
    <property type="match status" value="1"/>
</dbReference>
<dbReference type="PANTHER" id="PTHR43472:SF1">
    <property type="entry name" value="PHOSPHORIBOSYLAMINE--GLYCINE LIGASE, CHLOROPLASTIC"/>
    <property type="match status" value="1"/>
</dbReference>
<dbReference type="FunFam" id="3.40.50.20:FF:000006">
    <property type="entry name" value="Phosphoribosylamine--glycine ligase, chloroplastic"/>
    <property type="match status" value="1"/>
</dbReference>
<dbReference type="Gene3D" id="3.30.470.20">
    <property type="entry name" value="ATP-grasp fold, B domain"/>
    <property type="match status" value="1"/>
</dbReference>
<evidence type="ECO:0000256" key="8">
    <source>
        <dbReference type="ARBA" id="ARBA00022741"/>
    </source>
</evidence>
<organism evidence="20 21">
    <name type="scientific">Hafnia alvei</name>
    <dbReference type="NCBI Taxonomy" id="569"/>
    <lineage>
        <taxon>Bacteria</taxon>
        <taxon>Pseudomonadati</taxon>
        <taxon>Pseudomonadota</taxon>
        <taxon>Gammaproteobacteria</taxon>
        <taxon>Enterobacterales</taxon>
        <taxon>Hafniaceae</taxon>
        <taxon>Hafnia</taxon>
    </lineage>
</organism>
<dbReference type="GO" id="GO:0009113">
    <property type="term" value="P:purine nucleobase biosynthetic process"/>
    <property type="evidence" value="ECO:0007669"/>
    <property type="project" value="InterPro"/>
</dbReference>
<dbReference type="InterPro" id="IPR011761">
    <property type="entry name" value="ATP-grasp"/>
</dbReference>
<evidence type="ECO:0000256" key="7">
    <source>
        <dbReference type="ARBA" id="ARBA00022723"/>
    </source>
</evidence>
<evidence type="ECO:0000256" key="14">
    <source>
        <dbReference type="ARBA" id="ARBA00042242"/>
    </source>
</evidence>
<evidence type="ECO:0000256" key="17">
    <source>
        <dbReference type="HAMAP-Rule" id="MF_00138"/>
    </source>
</evidence>
<dbReference type="HAMAP" id="MF_00138">
    <property type="entry name" value="GARS"/>
    <property type="match status" value="1"/>
</dbReference>
<proteinExistence type="inferred from homology"/>
<evidence type="ECO:0000256" key="10">
    <source>
        <dbReference type="ARBA" id="ARBA00022840"/>
    </source>
</evidence>
<evidence type="ECO:0000256" key="5">
    <source>
        <dbReference type="ARBA" id="ARBA00020605"/>
    </source>
</evidence>
<keyword evidence="7" id="KW-0479">Metal-binding</keyword>
<dbReference type="SUPFAM" id="SSF56059">
    <property type="entry name" value="Glutathione synthetase ATP-binding domain-like"/>
    <property type="match status" value="1"/>
</dbReference>
<sequence>MNILIIGNGGREHALAWKAAQSPLADKVYVAPGNAGTALEPALENVDISATDINALLAFAQSHDIGLTIVGPEAPLVIGVVDAFQAAGLKIFGPSQAAAQLEGSKAFTKDFLARHRIPTAQYRNFTDVEPAISYIRSQGAPIVIKADGLAAGKGVIVAMTLEEAEAAVHDMLAGNAFGDAGHRIVVEEFLDGEEASFIVMVDGKNVLPMATSQDHKRVGDGDTGPNTGGMGAYSPAPVVTDEIHQRVMDEVIWPTVHGMAKEGNPYSGFLYAGLMISAQGEPKVIEFNCRFGDPETQPIMLRMKSDLVELCLAGAEGKLNEKESLWDERDALGVVIAAGGYPGDYRTGDVIHGLPSVSAEGEKVFHAGTQMQGQRCGDSWRARIVRHCPRTWNRASTEKCVSARKTGRLEREFLSSGYWPIGLSGAVVNNPQTEDHHRWFSVFFTAYLPSVPNCKKSSLAASNSWRLLAHQAMLSREAETNVRLGFRSNSTATLLASEIEFPPAQLVN</sequence>
<keyword evidence="12" id="KW-0464">Manganese</keyword>
<keyword evidence="9 17" id="KW-0658">Purine biosynthesis</keyword>
<evidence type="ECO:0000256" key="4">
    <source>
        <dbReference type="ARBA" id="ARBA00013255"/>
    </source>
</evidence>
<comment type="catalytic activity">
    <reaction evidence="17">
        <text>5-phospho-beta-D-ribosylamine + glycine + ATP = N(1)-(5-phospho-beta-D-ribosyl)glycinamide + ADP + phosphate + H(+)</text>
        <dbReference type="Rhea" id="RHEA:17453"/>
        <dbReference type="ChEBI" id="CHEBI:15378"/>
        <dbReference type="ChEBI" id="CHEBI:30616"/>
        <dbReference type="ChEBI" id="CHEBI:43474"/>
        <dbReference type="ChEBI" id="CHEBI:57305"/>
        <dbReference type="ChEBI" id="CHEBI:58681"/>
        <dbReference type="ChEBI" id="CHEBI:143788"/>
        <dbReference type="ChEBI" id="CHEBI:456216"/>
        <dbReference type="EC" id="6.3.4.13"/>
    </reaction>
</comment>
<dbReference type="Pfam" id="PF01071">
    <property type="entry name" value="GARS_A"/>
    <property type="match status" value="1"/>
</dbReference>
<dbReference type="EMBL" id="UGHP01000001">
    <property type="protein sequence ID" value="STQ78327.1"/>
    <property type="molecule type" value="Genomic_DNA"/>
</dbReference>
<evidence type="ECO:0000256" key="3">
    <source>
        <dbReference type="ARBA" id="ARBA00005174"/>
    </source>
</evidence>
<dbReference type="NCBIfam" id="TIGR00877">
    <property type="entry name" value="purD"/>
    <property type="match status" value="1"/>
</dbReference>
<evidence type="ECO:0000256" key="9">
    <source>
        <dbReference type="ARBA" id="ARBA00022755"/>
    </source>
</evidence>
<dbReference type="FunFam" id="3.30.1490.20:FF:000006">
    <property type="entry name" value="phosphoribosylamine--glycine ligase, chloroplastic-like"/>
    <property type="match status" value="1"/>
</dbReference>
<dbReference type="InterPro" id="IPR013815">
    <property type="entry name" value="ATP_grasp_subdomain_1"/>
</dbReference>
<comment type="cofactor">
    <cofactor evidence="2">
        <name>Mg(2+)</name>
        <dbReference type="ChEBI" id="CHEBI:18420"/>
    </cofactor>
</comment>
<evidence type="ECO:0000313" key="21">
    <source>
        <dbReference type="Proteomes" id="UP000254821"/>
    </source>
</evidence>
<evidence type="ECO:0000256" key="15">
    <source>
        <dbReference type="ARBA" id="ARBA00042864"/>
    </source>
</evidence>
<gene>
    <name evidence="17 20" type="primary">purD</name>
    <name evidence="20" type="ORF">NCTC8105_00341</name>
</gene>
<dbReference type="AlphaFoldDB" id="A0A377PDE2"/>
<dbReference type="InterPro" id="IPR020561">
    <property type="entry name" value="PRibGlycinamid_synth_ATP-grasp"/>
</dbReference>
<feature type="domain" description="ATP-grasp" evidence="19">
    <location>
        <begin position="109"/>
        <end position="316"/>
    </location>
</feature>
<dbReference type="UniPathway" id="UPA00074">
    <property type="reaction ID" value="UER00125"/>
</dbReference>
<dbReference type="Pfam" id="PF02844">
    <property type="entry name" value="GARS_N"/>
    <property type="match status" value="1"/>
</dbReference>
<dbReference type="InterPro" id="IPR016185">
    <property type="entry name" value="PreATP-grasp_dom_sf"/>
</dbReference>
<dbReference type="GO" id="GO:0004637">
    <property type="term" value="F:phosphoribosylamine-glycine ligase activity"/>
    <property type="evidence" value="ECO:0007669"/>
    <property type="project" value="UniProtKB-UniRule"/>
</dbReference>
<dbReference type="InterPro" id="IPR020559">
    <property type="entry name" value="PRibGlycinamide_synth_CS"/>
</dbReference>
<comment type="cofactor">
    <cofactor evidence="1">
        <name>Mn(2+)</name>
        <dbReference type="ChEBI" id="CHEBI:29035"/>
    </cofactor>
</comment>
<dbReference type="InterPro" id="IPR000115">
    <property type="entry name" value="PRibGlycinamide_synth"/>
</dbReference>
<accession>A0A377PDE2</accession>
<evidence type="ECO:0000256" key="12">
    <source>
        <dbReference type="ARBA" id="ARBA00023211"/>
    </source>
</evidence>
<evidence type="ECO:0000313" key="20">
    <source>
        <dbReference type="EMBL" id="STQ78327.1"/>
    </source>
</evidence>
<dbReference type="InterPro" id="IPR020562">
    <property type="entry name" value="PRibGlycinamide_synth_N"/>
</dbReference>
<dbReference type="Gene3D" id="3.90.600.10">
    <property type="entry name" value="Phosphoribosylglycinamide synthetase, C-terminal domain"/>
    <property type="match status" value="1"/>
</dbReference>
<evidence type="ECO:0000256" key="11">
    <source>
        <dbReference type="ARBA" id="ARBA00022842"/>
    </source>
</evidence>